<dbReference type="PROSITE" id="PS51471">
    <property type="entry name" value="FE2OG_OXY"/>
    <property type="match status" value="1"/>
</dbReference>
<evidence type="ECO:0000256" key="5">
    <source>
        <dbReference type="PIRSR" id="PIRSR604574-2"/>
    </source>
</evidence>
<dbReference type="GO" id="GO:0035516">
    <property type="term" value="F:broad specificity oxidative DNA demethylase activity"/>
    <property type="evidence" value="ECO:0007669"/>
    <property type="project" value="UniProtKB-EC"/>
</dbReference>
<protein>
    <submittedName>
        <fullName evidence="7">DNA oxidative demethylase AlkB</fullName>
        <ecNumber evidence="7">1.14.11.33</ecNumber>
    </submittedName>
</protein>
<dbReference type="AlphaFoldDB" id="A0A5B8RVY4"/>
<dbReference type="EMBL" id="CP042344">
    <property type="protein sequence ID" value="QEA12385.1"/>
    <property type="molecule type" value="Genomic_DNA"/>
</dbReference>
<dbReference type="Pfam" id="PF13532">
    <property type="entry name" value="2OG-FeII_Oxy_2"/>
    <property type="match status" value="1"/>
</dbReference>
<dbReference type="KEGG" id="cof:FOZ74_04675"/>
<name>A0A5B8RVY4_9BURK</name>
<dbReference type="GO" id="GO:0008168">
    <property type="term" value="F:methyltransferase activity"/>
    <property type="evidence" value="ECO:0007669"/>
    <property type="project" value="UniProtKB-KW"/>
</dbReference>
<sequence length="228" mass="24231">MRPCGPVLTTTPDFFADELPLAGSCAPLGVAAVVLRGFALARVDVLWPLLQAVVAQAPFRHMVTPGGLKMSVPLTSCGPLGWTSSRAGYRYQGADPASGRPWPAMPAAFAALARDAAAEAGFTGFAPDACLINRYLPGSRLALHQDRNERDFSQPIVSVSLGVPAVFLWGGLQRGARARRVPLFHGDVAVWGGADRLRYHGIAPLRESVHPLTGSERINLTFRKAGPA</sequence>
<dbReference type="SUPFAM" id="SSF51197">
    <property type="entry name" value="Clavaminate synthase-like"/>
    <property type="match status" value="1"/>
</dbReference>
<dbReference type="GO" id="GO:0008198">
    <property type="term" value="F:ferrous iron binding"/>
    <property type="evidence" value="ECO:0007669"/>
    <property type="project" value="TreeGrafter"/>
</dbReference>
<feature type="binding site" evidence="5">
    <location>
        <position position="146"/>
    </location>
    <ligand>
        <name>Fe cation</name>
        <dbReference type="ChEBI" id="CHEBI:24875"/>
        <note>catalytic</note>
    </ligand>
</feature>
<evidence type="ECO:0000256" key="3">
    <source>
        <dbReference type="ARBA" id="ARBA00023002"/>
    </source>
</evidence>
<dbReference type="GO" id="GO:0032259">
    <property type="term" value="P:methylation"/>
    <property type="evidence" value="ECO:0007669"/>
    <property type="project" value="UniProtKB-KW"/>
</dbReference>
<dbReference type="PANTHER" id="PTHR16557:SF2">
    <property type="entry name" value="NUCLEIC ACID DIOXYGENASE ALKBH1"/>
    <property type="match status" value="1"/>
</dbReference>
<dbReference type="Proteomes" id="UP000321199">
    <property type="component" value="Chromosome"/>
</dbReference>
<dbReference type="GO" id="GO:0035513">
    <property type="term" value="P:oxidative RNA demethylation"/>
    <property type="evidence" value="ECO:0007669"/>
    <property type="project" value="TreeGrafter"/>
</dbReference>
<evidence type="ECO:0000313" key="8">
    <source>
        <dbReference type="Proteomes" id="UP000321199"/>
    </source>
</evidence>
<keyword evidence="2" id="KW-0223">Dioxygenase</keyword>
<gene>
    <name evidence="7" type="primary">alkB</name>
    <name evidence="7" type="ORF">FOZ74_04675</name>
</gene>
<keyword evidence="1 5" id="KW-0479">Metal-binding</keyword>
<dbReference type="InterPro" id="IPR037151">
    <property type="entry name" value="AlkB-like_sf"/>
</dbReference>
<keyword evidence="7" id="KW-0808">Transferase</keyword>
<evidence type="ECO:0000256" key="1">
    <source>
        <dbReference type="ARBA" id="ARBA00022723"/>
    </source>
</evidence>
<dbReference type="InterPro" id="IPR005123">
    <property type="entry name" value="Oxoglu/Fe-dep_dioxygenase_dom"/>
</dbReference>
<dbReference type="Gene3D" id="2.60.120.590">
    <property type="entry name" value="Alpha-ketoglutarate-dependent dioxygenase AlkB-like"/>
    <property type="match status" value="1"/>
</dbReference>
<dbReference type="GO" id="GO:0035515">
    <property type="term" value="F:oxidative RNA demethylase activity"/>
    <property type="evidence" value="ECO:0007669"/>
    <property type="project" value="TreeGrafter"/>
</dbReference>
<organism evidence="7 8">
    <name type="scientific">Comamonas flocculans</name>
    <dbReference type="NCBI Taxonomy" id="2597701"/>
    <lineage>
        <taxon>Bacteria</taxon>
        <taxon>Pseudomonadati</taxon>
        <taxon>Pseudomonadota</taxon>
        <taxon>Betaproteobacteria</taxon>
        <taxon>Burkholderiales</taxon>
        <taxon>Comamonadaceae</taxon>
        <taxon>Comamonas</taxon>
    </lineage>
</organism>
<keyword evidence="4 5" id="KW-0408">Iron</keyword>
<comment type="cofactor">
    <cofactor evidence="5">
        <name>Fe(2+)</name>
        <dbReference type="ChEBI" id="CHEBI:29033"/>
    </cofactor>
    <text evidence="5">Binds 1 Fe(2+) ion per subunit.</text>
</comment>
<accession>A0A5B8RVY4</accession>
<feature type="binding site" evidence="5">
    <location>
        <position position="144"/>
    </location>
    <ligand>
        <name>Fe cation</name>
        <dbReference type="ChEBI" id="CHEBI:24875"/>
        <note>catalytic</note>
    </ligand>
</feature>
<proteinExistence type="predicted"/>
<keyword evidence="8" id="KW-1185">Reference proteome</keyword>
<dbReference type="InterPro" id="IPR004574">
    <property type="entry name" value="Alkb"/>
</dbReference>
<dbReference type="EC" id="1.14.11.33" evidence="7"/>
<keyword evidence="7" id="KW-0489">Methyltransferase</keyword>
<evidence type="ECO:0000256" key="2">
    <source>
        <dbReference type="ARBA" id="ARBA00022964"/>
    </source>
</evidence>
<evidence type="ECO:0000313" key="7">
    <source>
        <dbReference type="EMBL" id="QEA12385.1"/>
    </source>
</evidence>
<dbReference type="GO" id="GO:0005737">
    <property type="term" value="C:cytoplasm"/>
    <property type="evidence" value="ECO:0007669"/>
    <property type="project" value="TreeGrafter"/>
</dbReference>
<feature type="binding site" evidence="5">
    <location>
        <position position="200"/>
    </location>
    <ligand>
        <name>Fe cation</name>
        <dbReference type="ChEBI" id="CHEBI:24875"/>
        <note>catalytic</note>
    </ligand>
</feature>
<dbReference type="PANTHER" id="PTHR16557">
    <property type="entry name" value="ALKYLATED DNA REPAIR PROTEIN ALKB-RELATED"/>
    <property type="match status" value="1"/>
</dbReference>
<reference evidence="7 8" key="1">
    <citation type="submission" date="2019-07" db="EMBL/GenBank/DDBJ databases">
        <title>Complete genome sequence of Comamonas sp. NLF 7-7 isolated from livestock.</title>
        <authorList>
            <person name="Kim D.H."/>
            <person name="Kim J.G."/>
        </authorList>
    </citation>
    <scope>NUCLEOTIDE SEQUENCE [LARGE SCALE GENOMIC DNA]</scope>
    <source>
        <strain evidence="7 8">NLF 7-7</strain>
    </source>
</reference>
<dbReference type="InterPro" id="IPR027450">
    <property type="entry name" value="AlkB-like"/>
</dbReference>
<evidence type="ECO:0000256" key="4">
    <source>
        <dbReference type="ARBA" id="ARBA00023004"/>
    </source>
</evidence>
<dbReference type="NCBIfam" id="NF011930">
    <property type="entry name" value="PRK15401.1"/>
    <property type="match status" value="1"/>
</dbReference>
<dbReference type="OrthoDB" id="9796932at2"/>
<evidence type="ECO:0000259" key="6">
    <source>
        <dbReference type="PROSITE" id="PS51471"/>
    </source>
</evidence>
<keyword evidence="3 7" id="KW-0560">Oxidoreductase</keyword>
<feature type="domain" description="Fe2OG dioxygenase" evidence="6">
    <location>
        <begin position="126"/>
        <end position="226"/>
    </location>
</feature>